<dbReference type="Proteomes" id="UP000011115">
    <property type="component" value="Unassembled WGS sequence"/>
</dbReference>
<name>M1DXK0_SOLTU</name>
<dbReference type="PaxDb" id="4113-PGSC0003DMT400096027"/>
<keyword evidence="4" id="KW-1185">Reference proteome</keyword>
<evidence type="ECO:0008006" key="5">
    <source>
        <dbReference type="Google" id="ProtNLM"/>
    </source>
</evidence>
<proteinExistence type="predicted"/>
<dbReference type="InParanoid" id="M1DXK0"/>
<evidence type="ECO:0000256" key="2">
    <source>
        <dbReference type="SAM" id="MobiDB-lite"/>
    </source>
</evidence>
<feature type="compositionally biased region" description="Polar residues" evidence="2">
    <location>
        <begin position="432"/>
        <end position="443"/>
    </location>
</feature>
<evidence type="ECO:0000313" key="3">
    <source>
        <dbReference type="EnsemblPlants" id="PGSC0003DMT400096027"/>
    </source>
</evidence>
<sequence>MLKLPKVVHRDVLATEKKLKDKMRKELAVLKNRMDGLEGKANLAMELNLRQTAKWICNKDFDRLKLQGLNGEDSRRNNDGEEHLAHRRIDSVNKGVVDQLVRGGIMKQPFEIASTLIDGMTKINRALYTREDQVSPLTFRMSKEQIENDQEWDENMAKMMTQMDLLSKHVIGSDSKAVNVVGVSGVNPDDAYFEDLYNEEVHFLANQGGGFCQNYPRPGGNQCWNRERNEGWKDREREWRDHGTKWLADLPRNSITNWDELTAPFFVSGLKSVNVVGIGGVNLDEEHFEALYNEEVNLLANQGGSFLPSYLRPGGNPRWNIDDGWRDRDKEWCDCNATWKERDGDKERYVIPHERQNPKEQRADPENFRTEDMLARILNKVEGSDKILKEMKKDVSKLNETVTSHSVSIKKLEMQMGQISSHLNPRPKEGLSSYTLANPKNEP</sequence>
<reference evidence="4" key="1">
    <citation type="journal article" date="2011" name="Nature">
        <title>Genome sequence and analysis of the tuber crop potato.</title>
        <authorList>
            <consortium name="The Potato Genome Sequencing Consortium"/>
        </authorList>
    </citation>
    <scope>NUCLEOTIDE SEQUENCE [LARGE SCALE GENOMIC DNA]</scope>
    <source>
        <strain evidence="4">cv. DM1-3 516 R44</strain>
    </source>
</reference>
<dbReference type="EnsemblPlants" id="PGSC0003DMT400096027">
    <property type="protein sequence ID" value="PGSC0003DMT400096027"/>
    <property type="gene ID" value="PGSC0003DMG400045598"/>
</dbReference>
<reference evidence="3" key="2">
    <citation type="submission" date="2015-06" db="UniProtKB">
        <authorList>
            <consortium name="EnsemblPlants"/>
        </authorList>
    </citation>
    <scope>IDENTIFICATION</scope>
    <source>
        <strain evidence="3">DM1-3 516 R44</strain>
    </source>
</reference>
<feature type="coiled-coil region" evidence="1">
    <location>
        <begin position="13"/>
        <end position="40"/>
    </location>
</feature>
<evidence type="ECO:0000256" key="1">
    <source>
        <dbReference type="SAM" id="Coils"/>
    </source>
</evidence>
<keyword evidence="1" id="KW-0175">Coiled coil</keyword>
<dbReference type="HOGENOM" id="CLU_618796_0_0_1"/>
<evidence type="ECO:0000313" key="4">
    <source>
        <dbReference type="Proteomes" id="UP000011115"/>
    </source>
</evidence>
<feature type="region of interest" description="Disordered" evidence="2">
    <location>
        <begin position="418"/>
        <end position="443"/>
    </location>
</feature>
<dbReference type="Gramene" id="PGSC0003DMT400096027">
    <property type="protein sequence ID" value="PGSC0003DMT400096027"/>
    <property type="gene ID" value="PGSC0003DMG400045598"/>
</dbReference>
<organism evidence="3 4">
    <name type="scientific">Solanum tuberosum</name>
    <name type="common">Potato</name>
    <dbReference type="NCBI Taxonomy" id="4113"/>
    <lineage>
        <taxon>Eukaryota</taxon>
        <taxon>Viridiplantae</taxon>
        <taxon>Streptophyta</taxon>
        <taxon>Embryophyta</taxon>
        <taxon>Tracheophyta</taxon>
        <taxon>Spermatophyta</taxon>
        <taxon>Magnoliopsida</taxon>
        <taxon>eudicotyledons</taxon>
        <taxon>Gunneridae</taxon>
        <taxon>Pentapetalae</taxon>
        <taxon>asterids</taxon>
        <taxon>lamiids</taxon>
        <taxon>Solanales</taxon>
        <taxon>Solanaceae</taxon>
        <taxon>Solanoideae</taxon>
        <taxon>Solaneae</taxon>
        <taxon>Solanum</taxon>
    </lineage>
</organism>
<accession>M1DXK0</accession>
<dbReference type="AlphaFoldDB" id="M1DXK0"/>
<protein>
    <recommendedName>
        <fullName evidence="5">Integrase core domain containing protein</fullName>
    </recommendedName>
</protein>